<dbReference type="GO" id="GO:0005829">
    <property type="term" value="C:cytosol"/>
    <property type="evidence" value="ECO:0007669"/>
    <property type="project" value="TreeGrafter"/>
</dbReference>
<dbReference type="InterPro" id="IPR002821">
    <property type="entry name" value="Hydantoinase_A"/>
</dbReference>
<dbReference type="GO" id="GO:0006749">
    <property type="term" value="P:glutathione metabolic process"/>
    <property type="evidence" value="ECO:0007669"/>
    <property type="project" value="TreeGrafter"/>
</dbReference>
<name>A0A7T4R420_9GAMM</name>
<feature type="domain" description="Hydantoinase A/oxoprolinase" evidence="1">
    <location>
        <begin position="207"/>
        <end position="483"/>
    </location>
</feature>
<dbReference type="EMBL" id="CP066167">
    <property type="protein sequence ID" value="QQD20053.1"/>
    <property type="molecule type" value="Genomic_DNA"/>
</dbReference>
<dbReference type="InterPro" id="IPR008040">
    <property type="entry name" value="Hydant_A_N"/>
</dbReference>
<dbReference type="GO" id="GO:0017168">
    <property type="term" value="F:5-oxoprolinase (ATP-hydrolyzing) activity"/>
    <property type="evidence" value="ECO:0007669"/>
    <property type="project" value="TreeGrafter"/>
</dbReference>
<dbReference type="PANTHER" id="PTHR11365:SF23">
    <property type="entry name" value="HYPOTHETICAL 5-OXOPROLINASE (EUROFUNG)-RELATED"/>
    <property type="match status" value="1"/>
</dbReference>
<keyword evidence="4" id="KW-1185">Reference proteome</keyword>
<reference evidence="3 4" key="1">
    <citation type="submission" date="2020-12" db="EMBL/GenBank/DDBJ databases">
        <authorList>
            <person name="Shan Y."/>
        </authorList>
    </citation>
    <scope>NUCLEOTIDE SEQUENCE [LARGE SCALE GENOMIC DNA]</scope>
    <source>
        <strain evidence="4">csc3.9</strain>
    </source>
</reference>
<dbReference type="Proteomes" id="UP000596063">
    <property type="component" value="Chromosome"/>
</dbReference>
<dbReference type="Pfam" id="PF01968">
    <property type="entry name" value="Hydantoinase_A"/>
    <property type="match status" value="1"/>
</dbReference>
<dbReference type="KEGG" id="snan:I6N98_03490"/>
<dbReference type="Pfam" id="PF05378">
    <property type="entry name" value="Hydant_A_N"/>
    <property type="match status" value="1"/>
</dbReference>
<protein>
    <submittedName>
        <fullName evidence="3">Hydantoinase/oxoprolinase family protein</fullName>
    </submittedName>
</protein>
<proteinExistence type="predicted"/>
<evidence type="ECO:0000259" key="1">
    <source>
        <dbReference type="Pfam" id="PF01968"/>
    </source>
</evidence>
<evidence type="ECO:0000313" key="3">
    <source>
        <dbReference type="EMBL" id="QQD20053.1"/>
    </source>
</evidence>
<feature type="domain" description="Hydantoinase/oxoprolinase N-terminal" evidence="2">
    <location>
        <begin position="15"/>
        <end position="187"/>
    </location>
</feature>
<evidence type="ECO:0000313" key="4">
    <source>
        <dbReference type="Proteomes" id="UP000596063"/>
    </source>
</evidence>
<dbReference type="PANTHER" id="PTHR11365">
    <property type="entry name" value="5-OXOPROLINASE RELATED"/>
    <property type="match status" value="1"/>
</dbReference>
<sequence length="671" mass="71061">MTRAQTYSSPPTIFLGVDTGGTFTDFVAVEGDKVRLHKCLSTPAQPEQAILQGIAALGLDQVAQAGRLVVVHGSTVATNAALEGKGVRTVFISNRGFADMLTLGRQTRDQLYQLRPALKHPPVPRDLCLQTGGRLAADGSEVEPLTQADLQTLRREVEALQPEAVAINLLFSFIDDRFERAIAEAMPESVFVSRSSAVLPEYKEYERGMATWLNAWLGPLVASYLQRLQHALADVPLAVMQSSGGTIDAAGAGQRAVNLLLSGPAGGLAAARQLGQWVERPRLMTFDMGGTSSDVALIDGDIALTSEGKIGPYPVAVPMVDMHTIGAGGGSLAYVDSGGVLQVGPESAGADPGPACYGRGGTRPTVTDANLVLGRLPVSSRLGGELALDAKAAHCAVAELAAEIGMSVEAAAEGIVAIANEHMVRALRVISVQRGFDPADFSLCCFGGAGGLHVCDLAEALGCSDILVPNHGGVFSALGMLLAPRERQLSRTLNRPLNTLDHAEIQRHAAELEREGRLAMCAEGVAGEAIDATLTVDVCYQGQSFPLNLPWQNDIAALAEAFHRTHQQRYGHRLDLPLQLITLRLALRAPSAVQELPTSSGDRPGEPVEWCQVVGSTNEVPRYHRHTLVAGQRVTGPALISEAVATSWVALGWYAEADPRGNLWMRPGDPG</sequence>
<dbReference type="InterPro" id="IPR045079">
    <property type="entry name" value="Oxoprolinase-like"/>
</dbReference>
<gene>
    <name evidence="3" type="ORF">I6N98_03490</name>
</gene>
<dbReference type="AlphaFoldDB" id="A0A7T4R420"/>
<evidence type="ECO:0000259" key="2">
    <source>
        <dbReference type="Pfam" id="PF05378"/>
    </source>
</evidence>
<organism evidence="3 4">
    <name type="scientific">Spongiibacter nanhainus</name>
    <dbReference type="NCBI Taxonomy" id="2794344"/>
    <lineage>
        <taxon>Bacteria</taxon>
        <taxon>Pseudomonadati</taxon>
        <taxon>Pseudomonadota</taxon>
        <taxon>Gammaproteobacteria</taxon>
        <taxon>Cellvibrionales</taxon>
        <taxon>Spongiibacteraceae</taxon>
        <taxon>Spongiibacter</taxon>
    </lineage>
</organism>
<accession>A0A7T4R420</accession>